<evidence type="ECO:0000313" key="2">
    <source>
        <dbReference type="Proteomes" id="UP000644020"/>
    </source>
</evidence>
<name>A0A918T951_9ACTN</name>
<proteinExistence type="predicted"/>
<dbReference type="AlphaFoldDB" id="A0A918T951"/>
<comment type="caution">
    <text evidence="1">The sequence shown here is derived from an EMBL/GenBank/DDBJ whole genome shotgun (WGS) entry which is preliminary data.</text>
</comment>
<dbReference type="InterPro" id="IPR058118">
    <property type="entry name" value="Tpg"/>
</dbReference>
<reference evidence="1" key="1">
    <citation type="journal article" date="2014" name="Int. J. Syst. Evol. Microbiol.">
        <title>Complete genome sequence of Corynebacterium casei LMG S-19264T (=DSM 44701T), isolated from a smear-ripened cheese.</title>
        <authorList>
            <consortium name="US DOE Joint Genome Institute (JGI-PGF)"/>
            <person name="Walter F."/>
            <person name="Albersmeier A."/>
            <person name="Kalinowski J."/>
            <person name="Ruckert C."/>
        </authorList>
    </citation>
    <scope>NUCLEOTIDE SEQUENCE</scope>
    <source>
        <strain evidence="1">JCM 4518</strain>
    </source>
</reference>
<dbReference type="RefSeq" id="WP_189983181.1">
    <property type="nucleotide sequence ID" value="NZ_BMUL01000025.1"/>
</dbReference>
<dbReference type="Proteomes" id="UP000644020">
    <property type="component" value="Unassembled WGS sequence"/>
</dbReference>
<keyword evidence="2" id="KW-1185">Reference proteome</keyword>
<reference evidence="1" key="2">
    <citation type="submission" date="2020-09" db="EMBL/GenBank/DDBJ databases">
        <authorList>
            <person name="Sun Q."/>
            <person name="Ohkuma M."/>
        </authorList>
    </citation>
    <scope>NUCLEOTIDE SEQUENCE</scope>
    <source>
        <strain evidence="1">JCM 4518</strain>
    </source>
</reference>
<protein>
    <submittedName>
        <fullName evidence="1">Uncharacterized protein</fullName>
    </submittedName>
</protein>
<evidence type="ECO:0000313" key="1">
    <source>
        <dbReference type="EMBL" id="GHB09154.1"/>
    </source>
</evidence>
<sequence length="197" mass="22348">MPPLSLSANTVQEALDRADARHWTRNPPRSRRARLAFLLSKNGHDHTALAARLHTTPQALESFGNLPGSQGGDHENSALQQAVEREVIRLWQPRIRRRAHATILHNNGQMMISFRAWLGFTAAAGSSDDPRLRTLTLSLHAPHVEALFSAWHRDAPEQELVTLLSDALSACYFHRNRPQGTTETVRIERIDYLEFYY</sequence>
<accession>A0A918T951</accession>
<gene>
    <name evidence="1" type="ORF">GCM10010305_60140</name>
</gene>
<organism evidence="1 2">
    <name type="scientific">Streptomyces termitum</name>
    <dbReference type="NCBI Taxonomy" id="67368"/>
    <lineage>
        <taxon>Bacteria</taxon>
        <taxon>Bacillati</taxon>
        <taxon>Actinomycetota</taxon>
        <taxon>Actinomycetes</taxon>
        <taxon>Kitasatosporales</taxon>
        <taxon>Streptomycetaceae</taxon>
        <taxon>Streptomyces</taxon>
    </lineage>
</organism>
<dbReference type="EMBL" id="BMUL01000025">
    <property type="protein sequence ID" value="GHB09154.1"/>
    <property type="molecule type" value="Genomic_DNA"/>
</dbReference>
<dbReference type="NCBIfam" id="NF047541">
    <property type="entry name" value="telomere_Tpg"/>
    <property type="match status" value="1"/>
</dbReference>